<name>A0ABQ0RQF7_GLUNI</name>
<proteinExistence type="predicted"/>
<evidence type="ECO:0000313" key="3">
    <source>
        <dbReference type="EMBL" id="GEC13990.1"/>
    </source>
</evidence>
<sequence>MPLQLLPDADRLLSKEPLASEYRLAADALLLPWACGLRIGDLLDLELDCVHELPEAGTWLKVPLGKMKTERMVPLDLDTLALVDRIIATRSQGQPLVYPSTGKPAQFLFMHPGRRLGESAVRLELNRAADESGPGNLSSHQLRHIYAMH</sequence>
<accession>A0ABQ0RQF7</accession>
<dbReference type="Proteomes" id="UP000316242">
    <property type="component" value="Unassembled WGS sequence"/>
</dbReference>
<evidence type="ECO:0000256" key="1">
    <source>
        <dbReference type="ARBA" id="ARBA00023172"/>
    </source>
</evidence>
<reference evidence="3 4" key="1">
    <citation type="submission" date="2019-06" db="EMBL/GenBank/DDBJ databases">
        <title>Whole genome shotgun sequence of Glutamicibacter nicotianae NBRC 14234.</title>
        <authorList>
            <person name="Hosoyama A."/>
            <person name="Uohara A."/>
            <person name="Ohji S."/>
            <person name="Ichikawa N."/>
        </authorList>
    </citation>
    <scope>NUCLEOTIDE SEQUENCE [LARGE SCALE GENOMIC DNA]</scope>
    <source>
        <strain evidence="3 4">NBRC 14234</strain>
    </source>
</reference>
<dbReference type="InterPro" id="IPR011010">
    <property type="entry name" value="DNA_brk_join_enz"/>
</dbReference>
<dbReference type="EMBL" id="BJNE01000026">
    <property type="protein sequence ID" value="GEC13990.1"/>
    <property type="molecule type" value="Genomic_DNA"/>
</dbReference>
<dbReference type="Gene3D" id="1.10.443.10">
    <property type="entry name" value="Intergrase catalytic core"/>
    <property type="match status" value="1"/>
</dbReference>
<dbReference type="InterPro" id="IPR002104">
    <property type="entry name" value="Integrase_catalytic"/>
</dbReference>
<feature type="domain" description="Tyr recombinase" evidence="2">
    <location>
        <begin position="1"/>
        <end position="149"/>
    </location>
</feature>
<dbReference type="Pfam" id="PF00589">
    <property type="entry name" value="Phage_integrase"/>
    <property type="match status" value="1"/>
</dbReference>
<dbReference type="InterPro" id="IPR013762">
    <property type="entry name" value="Integrase-like_cat_sf"/>
</dbReference>
<dbReference type="CDD" id="cd00397">
    <property type="entry name" value="DNA_BRE_C"/>
    <property type="match status" value="1"/>
</dbReference>
<evidence type="ECO:0000313" key="4">
    <source>
        <dbReference type="Proteomes" id="UP000316242"/>
    </source>
</evidence>
<dbReference type="SUPFAM" id="SSF56349">
    <property type="entry name" value="DNA breaking-rejoining enzymes"/>
    <property type="match status" value="1"/>
</dbReference>
<protein>
    <recommendedName>
        <fullName evidence="2">Tyr recombinase domain-containing protein</fullName>
    </recommendedName>
</protein>
<dbReference type="PROSITE" id="PS51898">
    <property type="entry name" value="TYR_RECOMBINASE"/>
    <property type="match status" value="1"/>
</dbReference>
<keyword evidence="4" id="KW-1185">Reference proteome</keyword>
<evidence type="ECO:0000259" key="2">
    <source>
        <dbReference type="PROSITE" id="PS51898"/>
    </source>
</evidence>
<comment type="caution">
    <text evidence="3">The sequence shown here is derived from an EMBL/GenBank/DDBJ whole genome shotgun (WGS) entry which is preliminary data.</text>
</comment>
<keyword evidence="1" id="KW-0233">DNA recombination</keyword>
<gene>
    <name evidence="3" type="ORF">ANI01nite_31930</name>
</gene>
<organism evidence="3 4">
    <name type="scientific">Glutamicibacter nicotianae</name>
    <name type="common">Arthrobacter nicotianae</name>
    <dbReference type="NCBI Taxonomy" id="37929"/>
    <lineage>
        <taxon>Bacteria</taxon>
        <taxon>Bacillati</taxon>
        <taxon>Actinomycetota</taxon>
        <taxon>Actinomycetes</taxon>
        <taxon>Micrococcales</taxon>
        <taxon>Micrococcaceae</taxon>
        <taxon>Glutamicibacter</taxon>
    </lineage>
</organism>